<evidence type="ECO:0008006" key="3">
    <source>
        <dbReference type="Google" id="ProtNLM"/>
    </source>
</evidence>
<dbReference type="Proteomes" id="UP001470230">
    <property type="component" value="Unassembled WGS sequence"/>
</dbReference>
<proteinExistence type="predicted"/>
<organism evidence="1 2">
    <name type="scientific">Tritrichomonas musculus</name>
    <dbReference type="NCBI Taxonomy" id="1915356"/>
    <lineage>
        <taxon>Eukaryota</taxon>
        <taxon>Metamonada</taxon>
        <taxon>Parabasalia</taxon>
        <taxon>Tritrichomonadida</taxon>
        <taxon>Tritrichomonadidae</taxon>
        <taxon>Tritrichomonas</taxon>
    </lineage>
</organism>
<protein>
    <recommendedName>
        <fullName evidence="3">DUF3447 domain-containing protein</fullName>
    </recommendedName>
</protein>
<evidence type="ECO:0000313" key="2">
    <source>
        <dbReference type="Proteomes" id="UP001470230"/>
    </source>
</evidence>
<name>A0ABR2JPU2_9EUKA</name>
<gene>
    <name evidence="1" type="ORF">M9Y10_003588</name>
</gene>
<accession>A0ABR2JPU2</accession>
<keyword evidence="2" id="KW-1185">Reference proteome</keyword>
<reference evidence="1 2" key="1">
    <citation type="submission" date="2024-04" db="EMBL/GenBank/DDBJ databases">
        <title>Tritrichomonas musculus Genome.</title>
        <authorList>
            <person name="Alves-Ferreira E."/>
            <person name="Grigg M."/>
            <person name="Lorenzi H."/>
            <person name="Galac M."/>
        </authorList>
    </citation>
    <scope>NUCLEOTIDE SEQUENCE [LARGE SCALE GENOMIC DNA]</scope>
    <source>
        <strain evidence="1 2">EAF2021</strain>
    </source>
</reference>
<comment type="caution">
    <text evidence="1">The sequence shown here is derived from an EMBL/GenBank/DDBJ whole genome shotgun (WGS) entry which is preliminary data.</text>
</comment>
<sequence length="596" mass="70550">MTINQPEPVPLSNDYYFLLQSLIYDSTNDILSLEDQIISLVEKGSQKTIKYIEFLLSKTSRTQFWKIPSLFHLSTSLESHLKIKLKLEHLLFKFIKYNQANPDGSFSDFCITQADDKWKDLISILSTDDSDKLTESHFQDKNLIIFDSRKHALIDLLWKFRSEKCIQKFKVDKTKVDLSIGLKCQTRDDFIDEKPVKYFSNYSRQSWFFDLFGSTINDFYMAKYNYSNLIIPTQIAKEHFLYGPYIVRTEVRRSIFGEETGETYKKLIHYADLIWKKEDFEFESNMPEHFVSTLLNDVISLYCINHPKEYEHILNILLKLSPQITDTIFHSLTDRARILKPMMVKIGCDFRTQAEKDYVFFPYDEDIQVHDRDFIDYFHKNYPGFTKEEFSENREKIYDTRYCFGYGYTFYEDNVDEFVRIYNSDDKNDTAYDVLYEEAGLIDVAAWFGAEKIYFYLKEKCNKRLGCLYLAIYGGNEKIINDCFNTEMSDYEKTRFVIKLLYDRHFDLAIKICDKNEVDNVKMTGSMFVSLDVIKRIKNAKVSGNYTSLDNMYLVSYWYSFIDDNNLDAEMPSFKMKLVEVSGFRSKPKEPTKLNL</sequence>
<evidence type="ECO:0000313" key="1">
    <source>
        <dbReference type="EMBL" id="KAK8880889.1"/>
    </source>
</evidence>
<dbReference type="EMBL" id="JAPFFF010000010">
    <property type="protein sequence ID" value="KAK8880889.1"/>
    <property type="molecule type" value="Genomic_DNA"/>
</dbReference>